<dbReference type="Pfam" id="PF05299">
    <property type="entry name" value="Peptidase_M61"/>
    <property type="match status" value="1"/>
</dbReference>
<evidence type="ECO:0000256" key="1">
    <source>
        <dbReference type="SAM" id="SignalP"/>
    </source>
</evidence>
<proteinExistence type="predicted"/>
<name>A0A7W6NY63_9SPHN</name>
<dbReference type="InterPro" id="IPR007963">
    <property type="entry name" value="Peptidase_M61_catalytic"/>
</dbReference>
<protein>
    <recommendedName>
        <fullName evidence="2">Peptidase M61 catalytic domain-containing protein</fullName>
    </recommendedName>
</protein>
<sequence length="573" mass="61884">MTKIARNTVLAMAIALVPVSASSGGTAEPVPELAITIAPSAPDAAHNVPYVDVTVVTQGVHRKAGEDLFKLALVANTVVTSGKDVQGLAITDAAGTIAATVKDVEEDGSNRTRIWQAPRAIDGAVTIRYRVPIDAAAPPLALPQYEMRTELDGFSAAANAFVILPADETARRAKIHWDFAAYGPGGIGVSSFGVGDVTSSEPLPASRLSSVYYMAGKPGVFQAGGDGFFAAWQGTPPFAMDPLMHWAGDLHRFYGKFFGYMPPSFGVFGRTNVRNPGSGIGLTDSFAFTFNHTSKPDDLKSLLAHEMLHSWVRSLDESMDSAGGLDRSWFGEGLAVHYQRMLPYRAGMITADEFLADLNETAARYYTNIKINVPNSEIPGGFWKDTRIRVLPYDRGSLYFAALDAAVRKASAGKRSLDDMVRTMLAVRQAGKPMNEALWRSLLKEQLGAKGVADLDAMLAGGTVTPPSDAFGPGFRRVSRQLRRFDLGFDPASLTIRPKLVKGLIAGSEAEKAGLRNGDEILNTFSQDGLQGDQTRMLTLEVKRGTETLSIRYLPRGETVAAWQWEPVPRQSR</sequence>
<feature type="domain" description="Peptidase M61 catalytic" evidence="2">
    <location>
        <begin position="301"/>
        <end position="368"/>
    </location>
</feature>
<dbReference type="EMBL" id="JACIEH010000002">
    <property type="protein sequence ID" value="MBB4099396.1"/>
    <property type="molecule type" value="Genomic_DNA"/>
</dbReference>
<keyword evidence="1" id="KW-0732">Signal</keyword>
<dbReference type="InterPro" id="IPR027268">
    <property type="entry name" value="Peptidase_M4/M1_CTD_sf"/>
</dbReference>
<evidence type="ECO:0000313" key="3">
    <source>
        <dbReference type="EMBL" id="MBB4099396.1"/>
    </source>
</evidence>
<feature type="chain" id="PRO_5031314313" description="Peptidase M61 catalytic domain-containing protein" evidence="1">
    <location>
        <begin position="24"/>
        <end position="573"/>
    </location>
</feature>
<dbReference type="RefSeq" id="WP_183998667.1">
    <property type="nucleotide sequence ID" value="NZ_JACIEH010000002.1"/>
</dbReference>
<reference evidence="3 4" key="1">
    <citation type="submission" date="2020-08" db="EMBL/GenBank/DDBJ databases">
        <title>Genomic Encyclopedia of Type Strains, Phase IV (KMG-IV): sequencing the most valuable type-strain genomes for metagenomic binning, comparative biology and taxonomic classification.</title>
        <authorList>
            <person name="Goeker M."/>
        </authorList>
    </citation>
    <scope>NUCLEOTIDE SEQUENCE [LARGE SCALE GENOMIC DNA]</scope>
    <source>
        <strain evidence="3 4">DSM 101806</strain>
    </source>
</reference>
<dbReference type="SUPFAM" id="SSF55486">
    <property type="entry name" value="Metalloproteases ('zincins'), catalytic domain"/>
    <property type="match status" value="1"/>
</dbReference>
<dbReference type="AlphaFoldDB" id="A0A7W6NY63"/>
<organism evidence="3 4">
    <name type="scientific">Sphingomonas kyeonggiensis</name>
    <dbReference type="NCBI Taxonomy" id="1268553"/>
    <lineage>
        <taxon>Bacteria</taxon>
        <taxon>Pseudomonadati</taxon>
        <taxon>Pseudomonadota</taxon>
        <taxon>Alphaproteobacteria</taxon>
        <taxon>Sphingomonadales</taxon>
        <taxon>Sphingomonadaceae</taxon>
        <taxon>Sphingomonas</taxon>
    </lineage>
</organism>
<gene>
    <name evidence="3" type="ORF">GGR46_002960</name>
</gene>
<evidence type="ECO:0000313" key="4">
    <source>
        <dbReference type="Proteomes" id="UP000557392"/>
    </source>
</evidence>
<evidence type="ECO:0000259" key="2">
    <source>
        <dbReference type="Pfam" id="PF05299"/>
    </source>
</evidence>
<comment type="caution">
    <text evidence="3">The sequence shown here is derived from an EMBL/GenBank/DDBJ whole genome shotgun (WGS) entry which is preliminary data.</text>
</comment>
<dbReference type="Proteomes" id="UP000557392">
    <property type="component" value="Unassembled WGS sequence"/>
</dbReference>
<feature type="signal peptide" evidence="1">
    <location>
        <begin position="1"/>
        <end position="23"/>
    </location>
</feature>
<keyword evidence="4" id="KW-1185">Reference proteome</keyword>
<dbReference type="Gene3D" id="1.10.390.10">
    <property type="entry name" value="Neutral Protease Domain 2"/>
    <property type="match status" value="1"/>
</dbReference>
<accession>A0A7W6NY63</accession>